<accession>A0A024X8P7</accession>
<name>A0A024X8P7_PLAFC</name>
<dbReference type="AlphaFoldDB" id="A0A024X8P7"/>
<organism evidence="1 2">
    <name type="scientific">Plasmodium falciparum (isolate Camp / Malaysia)</name>
    <dbReference type="NCBI Taxonomy" id="5835"/>
    <lineage>
        <taxon>Eukaryota</taxon>
        <taxon>Sar</taxon>
        <taxon>Alveolata</taxon>
        <taxon>Apicomplexa</taxon>
        <taxon>Aconoidasida</taxon>
        <taxon>Haemosporida</taxon>
        <taxon>Plasmodiidae</taxon>
        <taxon>Plasmodium</taxon>
        <taxon>Plasmodium (Laverania)</taxon>
    </lineage>
</organism>
<protein>
    <submittedName>
        <fullName evidence="1">Uncharacterized protein</fullName>
    </submittedName>
</protein>
<reference evidence="1 2" key="1">
    <citation type="submission" date="2013-02" db="EMBL/GenBank/DDBJ databases">
        <title>The Genome Annotation of Plasmodium falciparum CAMP/Malaysia.</title>
        <authorList>
            <consortium name="The Broad Institute Genome Sequencing Platform"/>
            <consortium name="The Broad Institute Genome Sequencing Center for Infectious Disease"/>
            <person name="Neafsey D."/>
            <person name="Hoffman S."/>
            <person name="Volkman S."/>
            <person name="Rosenthal P."/>
            <person name="Walker B."/>
            <person name="Young S.K."/>
            <person name="Zeng Q."/>
            <person name="Gargeya S."/>
            <person name="Fitzgerald M."/>
            <person name="Haas B."/>
            <person name="Abouelleil A."/>
            <person name="Allen A.W."/>
            <person name="Alvarado L."/>
            <person name="Arachchi H.M."/>
            <person name="Berlin A.M."/>
            <person name="Chapman S.B."/>
            <person name="Gainer-Dewar J."/>
            <person name="Goldberg J."/>
            <person name="Griggs A."/>
            <person name="Gujja S."/>
            <person name="Hansen M."/>
            <person name="Howarth C."/>
            <person name="Imamovic A."/>
            <person name="Ireland A."/>
            <person name="Larimer J."/>
            <person name="McCowan C."/>
            <person name="Murphy C."/>
            <person name="Pearson M."/>
            <person name="Poon T.W."/>
            <person name="Priest M."/>
            <person name="Roberts A."/>
            <person name="Saif S."/>
            <person name="Shea T."/>
            <person name="Sisk P."/>
            <person name="Sykes S."/>
            <person name="Wortman J."/>
            <person name="Nusbaum C."/>
            <person name="Birren B."/>
        </authorList>
    </citation>
    <scope>NUCLEOTIDE SEQUENCE [LARGE SCALE GENOMIC DNA]</scope>
    <source>
        <strain evidence="1 2">CAMP/Malaysia</strain>
    </source>
</reference>
<dbReference type="Proteomes" id="UP000030694">
    <property type="component" value="Unassembled WGS sequence"/>
</dbReference>
<reference evidence="1 2" key="2">
    <citation type="submission" date="2013-02" db="EMBL/GenBank/DDBJ databases">
        <title>The Genome Sequence of Plasmodium falciparum CAMP/Malaysia.</title>
        <authorList>
            <consortium name="The Broad Institute Genome Sequencing Platform"/>
            <consortium name="The Broad Institute Genome Sequencing Center for Infectious Disease"/>
            <person name="Neafsey D."/>
            <person name="Cheeseman I."/>
            <person name="Volkman S."/>
            <person name="Adams J."/>
            <person name="Walker B."/>
            <person name="Young S.K."/>
            <person name="Zeng Q."/>
            <person name="Gargeya S."/>
            <person name="Fitzgerald M."/>
            <person name="Haas B."/>
            <person name="Abouelleil A."/>
            <person name="Alvarado L."/>
            <person name="Arachchi H.M."/>
            <person name="Berlin A.M."/>
            <person name="Chapman S.B."/>
            <person name="Dewar J."/>
            <person name="Goldberg J."/>
            <person name="Griggs A."/>
            <person name="Gujja S."/>
            <person name="Hansen M."/>
            <person name="Howarth C."/>
            <person name="Imamovic A."/>
            <person name="Larimer J."/>
            <person name="McCowan C."/>
            <person name="Murphy C."/>
            <person name="Neiman D."/>
            <person name="Pearson M."/>
            <person name="Priest M."/>
            <person name="Roberts A."/>
            <person name="Saif S."/>
            <person name="Shea T."/>
            <person name="Sisk P."/>
            <person name="Sykes S."/>
            <person name="Wortman J."/>
            <person name="Nusbaum C."/>
            <person name="Birren B."/>
        </authorList>
    </citation>
    <scope>NUCLEOTIDE SEQUENCE [LARGE SCALE GENOMIC DNA]</scope>
    <source>
        <strain evidence="1 2">CAMP/Malaysia</strain>
    </source>
</reference>
<proteinExistence type="predicted"/>
<gene>
    <name evidence="1" type="ORF">PFMC_01990</name>
</gene>
<dbReference type="EMBL" id="KI927509">
    <property type="protein sequence ID" value="ETW61887.1"/>
    <property type="molecule type" value="Genomic_DNA"/>
</dbReference>
<evidence type="ECO:0000313" key="1">
    <source>
        <dbReference type="EMBL" id="ETW61887.1"/>
    </source>
</evidence>
<evidence type="ECO:0000313" key="2">
    <source>
        <dbReference type="Proteomes" id="UP000030694"/>
    </source>
</evidence>
<sequence>MHWHLLRFYLYAHGKKKKENAVYGLYKLLRSLKKLNKMNKICNNNFVIISICNILTYKNFLAIYFTHSCAFVLFKKND</sequence>